<dbReference type="STRING" id="436515.GCA_001752345_01353"/>
<dbReference type="EMBL" id="CP023284">
    <property type="protein sequence ID" value="ATA54318.1"/>
    <property type="molecule type" value="Genomic_DNA"/>
</dbReference>
<dbReference type="KEGG" id="vbo:CKY39_14605"/>
<proteinExistence type="predicted"/>
<evidence type="ECO:0000313" key="1">
    <source>
        <dbReference type="EMBL" id="ATA54318.1"/>
    </source>
</evidence>
<dbReference type="RefSeq" id="WP_070059283.1">
    <property type="nucleotide sequence ID" value="NZ_CP023284.1"/>
</dbReference>
<sequence>MDFEGIYCFDTATVRFAVYPDGPDGARVLAQISQDVLHDALGAKEIGEHTLHACKRHFDVISAAAVARFRADPHGPIVLACGDFARMRAPR</sequence>
<name>A0A1E7TSW6_9BURK</name>
<gene>
    <name evidence="1" type="ORF">CKY39_14605</name>
</gene>
<dbReference type="OrthoDB" id="8853399at2"/>
<dbReference type="AlphaFoldDB" id="A0A1E7TSW6"/>
<dbReference type="Proteomes" id="UP000217154">
    <property type="component" value="Chromosome"/>
</dbReference>
<protein>
    <submittedName>
        <fullName evidence="1">Uncharacterized protein</fullName>
    </submittedName>
</protein>
<accession>A0A1E7TSW6</accession>
<evidence type="ECO:0000313" key="2">
    <source>
        <dbReference type="Proteomes" id="UP000217154"/>
    </source>
</evidence>
<organism evidence="1 2">
    <name type="scientific">Variovorax boronicumulans</name>
    <dbReference type="NCBI Taxonomy" id="436515"/>
    <lineage>
        <taxon>Bacteria</taxon>
        <taxon>Pseudomonadati</taxon>
        <taxon>Pseudomonadota</taxon>
        <taxon>Betaproteobacteria</taxon>
        <taxon>Burkholderiales</taxon>
        <taxon>Comamonadaceae</taxon>
        <taxon>Variovorax</taxon>
    </lineage>
</organism>
<reference evidence="1 2" key="1">
    <citation type="submission" date="2017-09" db="EMBL/GenBank/DDBJ databases">
        <title>The diverse metabolic capabilities of V. boronicumulans make it an excellent choice for continued studies on novel biodegradation.</title>
        <authorList>
            <person name="Sun S."/>
        </authorList>
    </citation>
    <scope>NUCLEOTIDE SEQUENCE [LARGE SCALE GENOMIC DNA]</scope>
    <source>
        <strain evidence="1 2">J1</strain>
    </source>
</reference>